<dbReference type="EMBL" id="CAADFM010000208">
    <property type="protein sequence ID" value="VFK18890.1"/>
    <property type="molecule type" value="Genomic_DNA"/>
</dbReference>
<accession>A0A450WPF0</accession>
<dbReference type="EMBL" id="CAADFP010000208">
    <property type="protein sequence ID" value="VFK33455.1"/>
    <property type="molecule type" value="Genomic_DNA"/>
</dbReference>
<protein>
    <submittedName>
        <fullName evidence="1">Uncharacterized protein</fullName>
    </submittedName>
</protein>
<evidence type="ECO:0000313" key="2">
    <source>
        <dbReference type="EMBL" id="VFK33455.1"/>
    </source>
</evidence>
<organism evidence="1">
    <name type="scientific">Candidatus Kentrum sp. LPFa</name>
    <dbReference type="NCBI Taxonomy" id="2126335"/>
    <lineage>
        <taxon>Bacteria</taxon>
        <taxon>Pseudomonadati</taxon>
        <taxon>Pseudomonadota</taxon>
        <taxon>Gammaproteobacteria</taxon>
        <taxon>Candidatus Kentrum</taxon>
    </lineage>
</organism>
<evidence type="ECO:0000313" key="1">
    <source>
        <dbReference type="EMBL" id="VFK18890.1"/>
    </source>
</evidence>
<reference evidence="1" key="1">
    <citation type="submission" date="2019-02" db="EMBL/GenBank/DDBJ databases">
        <authorList>
            <person name="Gruber-Vodicka R. H."/>
            <person name="Seah K. B. B."/>
        </authorList>
    </citation>
    <scope>NUCLEOTIDE SEQUENCE</scope>
    <source>
        <strain evidence="1">BECK_S312</strain>
        <strain evidence="2">BECK_S426</strain>
    </source>
</reference>
<gene>
    <name evidence="1" type="ORF">BECKLPF1236A_GA0070988_102084</name>
    <name evidence="2" type="ORF">BECKLPF1236C_GA0070990_102084</name>
</gene>
<sequence>MDGFLTFIPETQPLMNWQQVRERYPHKWVLVEMIESHGENNWRYPDQLTVVDAFTEVSDALDHHEKLHRRIPERDYFVVHTDKRKLAIKERYWFGAQMAS</sequence>
<name>A0A450WPF0_9GAMM</name>
<dbReference type="AlphaFoldDB" id="A0A450WPF0"/>
<proteinExistence type="predicted"/>